<dbReference type="CDD" id="cd07377">
    <property type="entry name" value="WHTH_GntR"/>
    <property type="match status" value="1"/>
</dbReference>
<evidence type="ECO:0000259" key="4">
    <source>
        <dbReference type="PROSITE" id="PS50949"/>
    </source>
</evidence>
<dbReference type="SMART" id="SM00895">
    <property type="entry name" value="FCD"/>
    <property type="match status" value="1"/>
</dbReference>
<protein>
    <submittedName>
        <fullName evidence="5">Transcriptional regulator, GntR family</fullName>
    </submittedName>
</protein>
<dbReference type="InterPro" id="IPR011711">
    <property type="entry name" value="GntR_C"/>
</dbReference>
<reference evidence="5 6" key="1">
    <citation type="submission" date="2009-01" db="EMBL/GenBank/DDBJ databases">
        <title>Complete sequence of chromosome of Methylobacterium nodulans ORS 2060.</title>
        <authorList>
            <consortium name="US DOE Joint Genome Institute"/>
            <person name="Lucas S."/>
            <person name="Copeland A."/>
            <person name="Lapidus A."/>
            <person name="Glavina del Rio T."/>
            <person name="Dalin E."/>
            <person name="Tice H."/>
            <person name="Bruce D."/>
            <person name="Goodwin L."/>
            <person name="Pitluck S."/>
            <person name="Sims D."/>
            <person name="Brettin T."/>
            <person name="Detter J.C."/>
            <person name="Han C."/>
            <person name="Larimer F."/>
            <person name="Land M."/>
            <person name="Hauser L."/>
            <person name="Kyrpides N."/>
            <person name="Ivanova N."/>
            <person name="Marx C.J."/>
            <person name="Richardson P."/>
        </authorList>
    </citation>
    <scope>NUCLEOTIDE SEQUENCE [LARGE SCALE GENOMIC DNA]</scope>
    <source>
        <strain evidence="6">LMG 21967 / CNCM I-2342 / ORS 2060</strain>
    </source>
</reference>
<dbReference type="GO" id="GO:0003700">
    <property type="term" value="F:DNA-binding transcription factor activity"/>
    <property type="evidence" value="ECO:0007669"/>
    <property type="project" value="InterPro"/>
</dbReference>
<dbReference type="PRINTS" id="PR00035">
    <property type="entry name" value="HTHGNTR"/>
</dbReference>
<dbReference type="EMBL" id="CP001349">
    <property type="protein sequence ID" value="ACL59704.1"/>
    <property type="molecule type" value="Genomic_DNA"/>
</dbReference>
<dbReference type="STRING" id="460265.Mnod_4842"/>
<dbReference type="GO" id="GO:0003677">
    <property type="term" value="F:DNA binding"/>
    <property type="evidence" value="ECO:0007669"/>
    <property type="project" value="UniProtKB-KW"/>
</dbReference>
<name>B8IFZ4_METNO</name>
<dbReference type="AlphaFoldDB" id="B8IFZ4"/>
<feature type="domain" description="HTH gntR-type" evidence="4">
    <location>
        <begin position="16"/>
        <end position="86"/>
    </location>
</feature>
<dbReference type="RefSeq" id="WP_015931334.1">
    <property type="nucleotide sequence ID" value="NC_011894.1"/>
</dbReference>
<keyword evidence="1" id="KW-0805">Transcription regulation</keyword>
<dbReference type="Gene3D" id="1.10.10.10">
    <property type="entry name" value="Winged helix-like DNA-binding domain superfamily/Winged helix DNA-binding domain"/>
    <property type="match status" value="1"/>
</dbReference>
<dbReference type="PROSITE" id="PS50949">
    <property type="entry name" value="HTH_GNTR"/>
    <property type="match status" value="1"/>
</dbReference>
<dbReference type="OrthoDB" id="5504063at2"/>
<evidence type="ECO:0000313" key="5">
    <source>
        <dbReference type="EMBL" id="ACL59704.1"/>
    </source>
</evidence>
<gene>
    <name evidence="5" type="ordered locus">Mnod_4842</name>
</gene>
<dbReference type="Pfam" id="PF00392">
    <property type="entry name" value="GntR"/>
    <property type="match status" value="1"/>
</dbReference>
<sequence length="230" mass="25744">MIRSIEFTVTPIATAANLRTQVYEALKAAIGEIDIYGSPGEIRLDERRLARDLGVSRTPVREAFTVLEQEGFVRSEARRGVFVVRKTKRQIIGMIHAWAALEGMAARLACQRATDEQIASLETLFSDFLERSPSEHIDAYSDANIRFHQAIIALAQCRIFDEMSGTLMMHVRGIRRAAIRTDGRADRSNAEHRAILRALRDRACEDAEQLVRAHGLGLAAHVECYGDALR</sequence>
<dbReference type="Gene3D" id="1.20.120.530">
    <property type="entry name" value="GntR ligand-binding domain-like"/>
    <property type="match status" value="1"/>
</dbReference>
<proteinExistence type="predicted"/>
<dbReference type="HOGENOM" id="CLU_017584_5_1_5"/>
<dbReference type="InterPro" id="IPR008920">
    <property type="entry name" value="TF_FadR/GntR_C"/>
</dbReference>
<dbReference type="SMART" id="SM00345">
    <property type="entry name" value="HTH_GNTR"/>
    <property type="match status" value="1"/>
</dbReference>
<dbReference type="Pfam" id="PF07729">
    <property type="entry name" value="FCD"/>
    <property type="match status" value="1"/>
</dbReference>
<dbReference type="eggNOG" id="COG1802">
    <property type="taxonomic scope" value="Bacteria"/>
</dbReference>
<keyword evidence="2" id="KW-0238">DNA-binding</keyword>
<evidence type="ECO:0000313" key="6">
    <source>
        <dbReference type="Proteomes" id="UP000008207"/>
    </source>
</evidence>
<organism evidence="5 6">
    <name type="scientific">Methylobacterium nodulans (strain LMG 21967 / CNCM I-2342 / ORS 2060)</name>
    <dbReference type="NCBI Taxonomy" id="460265"/>
    <lineage>
        <taxon>Bacteria</taxon>
        <taxon>Pseudomonadati</taxon>
        <taxon>Pseudomonadota</taxon>
        <taxon>Alphaproteobacteria</taxon>
        <taxon>Hyphomicrobiales</taxon>
        <taxon>Methylobacteriaceae</taxon>
        <taxon>Methylobacterium</taxon>
    </lineage>
</organism>
<evidence type="ECO:0000256" key="3">
    <source>
        <dbReference type="ARBA" id="ARBA00023163"/>
    </source>
</evidence>
<evidence type="ECO:0000256" key="1">
    <source>
        <dbReference type="ARBA" id="ARBA00023015"/>
    </source>
</evidence>
<accession>B8IFZ4</accession>
<keyword evidence="6" id="KW-1185">Reference proteome</keyword>
<evidence type="ECO:0000256" key="2">
    <source>
        <dbReference type="ARBA" id="ARBA00023125"/>
    </source>
</evidence>
<keyword evidence="3" id="KW-0804">Transcription</keyword>
<dbReference type="PANTHER" id="PTHR43537:SF49">
    <property type="entry name" value="TRANSCRIPTIONAL REGULATORY PROTEIN"/>
    <property type="match status" value="1"/>
</dbReference>
<dbReference type="InterPro" id="IPR036388">
    <property type="entry name" value="WH-like_DNA-bd_sf"/>
</dbReference>
<dbReference type="Proteomes" id="UP000008207">
    <property type="component" value="Chromosome"/>
</dbReference>
<dbReference type="SUPFAM" id="SSF48008">
    <property type="entry name" value="GntR ligand-binding domain-like"/>
    <property type="match status" value="1"/>
</dbReference>
<dbReference type="KEGG" id="mno:Mnod_4842"/>
<dbReference type="PANTHER" id="PTHR43537">
    <property type="entry name" value="TRANSCRIPTIONAL REGULATOR, GNTR FAMILY"/>
    <property type="match status" value="1"/>
</dbReference>
<dbReference type="SUPFAM" id="SSF46785">
    <property type="entry name" value="Winged helix' DNA-binding domain"/>
    <property type="match status" value="1"/>
</dbReference>
<dbReference type="InterPro" id="IPR036390">
    <property type="entry name" value="WH_DNA-bd_sf"/>
</dbReference>
<dbReference type="InterPro" id="IPR000524">
    <property type="entry name" value="Tscrpt_reg_HTH_GntR"/>
</dbReference>